<gene>
    <name evidence="13" type="ORF">BESB_053470</name>
</gene>
<dbReference type="PROSITE" id="PS00107">
    <property type="entry name" value="PROTEIN_KINASE_ATP"/>
    <property type="match status" value="1"/>
</dbReference>
<evidence type="ECO:0000256" key="5">
    <source>
        <dbReference type="ARBA" id="ARBA00022840"/>
    </source>
</evidence>
<dbReference type="Pfam" id="PF00069">
    <property type="entry name" value="Pkinase"/>
    <property type="match status" value="2"/>
</dbReference>
<keyword evidence="4 13" id="KW-0418">Kinase</keyword>
<keyword evidence="2" id="KW-0808">Transferase</keyword>
<dbReference type="VEuPathDB" id="ToxoDB:BESB_053470"/>
<dbReference type="SUPFAM" id="SSF56112">
    <property type="entry name" value="Protein kinase-like (PK-like)"/>
    <property type="match status" value="1"/>
</dbReference>
<evidence type="ECO:0000256" key="8">
    <source>
        <dbReference type="ARBA" id="ARBA00041902"/>
    </source>
</evidence>
<dbReference type="InterPro" id="IPR011009">
    <property type="entry name" value="Kinase-like_dom_sf"/>
</dbReference>
<evidence type="ECO:0000256" key="11">
    <source>
        <dbReference type="SAM" id="MobiDB-lite"/>
    </source>
</evidence>
<dbReference type="InterPro" id="IPR017441">
    <property type="entry name" value="Protein_kinase_ATP_BS"/>
</dbReference>
<accession>A0A2A9MIB0</accession>
<dbReference type="InterPro" id="IPR020635">
    <property type="entry name" value="Tyr_kinase_cat_dom"/>
</dbReference>
<name>A0A2A9MIB0_BESBE</name>
<evidence type="ECO:0000256" key="9">
    <source>
        <dbReference type="ARBA" id="ARBA00042858"/>
    </source>
</evidence>
<dbReference type="AlphaFoldDB" id="A0A2A9MIB0"/>
<feature type="domain" description="Protein kinase" evidence="12">
    <location>
        <begin position="71"/>
        <end position="444"/>
    </location>
</feature>
<evidence type="ECO:0000259" key="12">
    <source>
        <dbReference type="PROSITE" id="PS50011"/>
    </source>
</evidence>
<dbReference type="KEGG" id="bbes:BESB_053470"/>
<keyword evidence="1" id="KW-0723">Serine/threonine-protein kinase</keyword>
<reference evidence="13 14" key="1">
    <citation type="submission" date="2017-09" db="EMBL/GenBank/DDBJ databases">
        <title>Genome sequencing of Besnoitia besnoiti strain Bb-Ger1.</title>
        <authorList>
            <person name="Schares G."/>
            <person name="Venepally P."/>
            <person name="Lorenzi H.A."/>
        </authorList>
    </citation>
    <scope>NUCLEOTIDE SEQUENCE [LARGE SCALE GENOMIC DNA]</scope>
    <source>
        <strain evidence="13 14">Bb-Ger1</strain>
    </source>
</reference>
<dbReference type="Proteomes" id="UP000224006">
    <property type="component" value="Chromosome IV"/>
</dbReference>
<comment type="caution">
    <text evidence="13">The sequence shown here is derived from an EMBL/GenBank/DDBJ whole genome shotgun (WGS) entry which is preliminary data.</text>
</comment>
<dbReference type="RefSeq" id="XP_029219705.1">
    <property type="nucleotide sequence ID" value="XM_029363782.1"/>
</dbReference>
<evidence type="ECO:0000313" key="14">
    <source>
        <dbReference type="Proteomes" id="UP000224006"/>
    </source>
</evidence>
<dbReference type="GO" id="GO:0007346">
    <property type="term" value="P:regulation of mitotic cell cycle"/>
    <property type="evidence" value="ECO:0007669"/>
    <property type="project" value="TreeGrafter"/>
</dbReference>
<dbReference type="GO" id="GO:0004713">
    <property type="term" value="F:protein tyrosine kinase activity"/>
    <property type="evidence" value="ECO:0007669"/>
    <property type="project" value="InterPro"/>
</dbReference>
<dbReference type="InterPro" id="IPR008266">
    <property type="entry name" value="Tyr_kinase_AS"/>
</dbReference>
<feature type="region of interest" description="Disordered" evidence="11">
    <location>
        <begin position="260"/>
        <end position="299"/>
    </location>
</feature>
<evidence type="ECO:0000256" key="2">
    <source>
        <dbReference type="ARBA" id="ARBA00022679"/>
    </source>
</evidence>
<keyword evidence="5 10" id="KW-0067">ATP-binding</keyword>
<evidence type="ECO:0000256" key="10">
    <source>
        <dbReference type="PROSITE-ProRule" id="PRU10141"/>
    </source>
</evidence>
<evidence type="ECO:0000313" key="13">
    <source>
        <dbReference type="EMBL" id="PFH35696.1"/>
    </source>
</evidence>
<dbReference type="GO" id="GO:0005634">
    <property type="term" value="C:nucleus"/>
    <property type="evidence" value="ECO:0007669"/>
    <property type="project" value="TreeGrafter"/>
</dbReference>
<keyword evidence="3 10" id="KW-0547">Nucleotide-binding</keyword>
<evidence type="ECO:0000256" key="3">
    <source>
        <dbReference type="ARBA" id="ARBA00022741"/>
    </source>
</evidence>
<dbReference type="PANTHER" id="PTHR24056:SF107">
    <property type="entry name" value="CYCLIN-DEPENDENT KINASE 11A-RELATED"/>
    <property type="match status" value="1"/>
</dbReference>
<dbReference type="SMART" id="SM00219">
    <property type="entry name" value="TyrKc"/>
    <property type="match status" value="1"/>
</dbReference>
<dbReference type="GeneID" id="40310276"/>
<sequence>MTAAKRAREEPLVAGGVSASHSAGTSALADEYHGGANGEPERKKEKAAASDADLVAARGTSRQESGKARYKQCDAFLGEGTYGRVEKAQDLLTNQIVAIKKVKANAAANVFSSQSKDAAGGVTADKARAALLRQNVGSVGLHFTTIRELKVMREIEEENVMGVVDVFVEQDFICLVMELMHGDLKKLIDSKIRLSIQHVKCIMTQLLKGLHALHRRYIVHRDLAPANVFINDQGVCKVADFGLSRCFGCPIVSACVPPSVTPPASSPAEPSKEAEQGVQGSNEGGTRGEKAQASEKAGAAPVAVSRKELMTAKVVTLWYRPPELLYGADRYGDAVDMWSVGCIMAELLTGSPLFPGTNEIDQLSRIFSLRGTPDTASGADERSGLWSAASALPSFFPFTHTDAKPLKTVFPFCCNDSLDLLDRLLQLDPSRRISAADALSHQWFQQNPKPCAPKDLPVHLLGKF</sequence>
<evidence type="ECO:0000256" key="1">
    <source>
        <dbReference type="ARBA" id="ARBA00022527"/>
    </source>
</evidence>
<proteinExistence type="predicted"/>
<feature type="compositionally biased region" description="Basic and acidic residues" evidence="11">
    <location>
        <begin position="1"/>
        <end position="11"/>
    </location>
</feature>
<dbReference type="GO" id="GO:0004674">
    <property type="term" value="F:protein serine/threonine kinase activity"/>
    <property type="evidence" value="ECO:0007669"/>
    <property type="project" value="UniProtKB-KW"/>
</dbReference>
<feature type="binding site" evidence="10">
    <location>
        <position position="101"/>
    </location>
    <ligand>
        <name>ATP</name>
        <dbReference type="ChEBI" id="CHEBI:30616"/>
    </ligand>
</feature>
<dbReference type="InterPro" id="IPR050108">
    <property type="entry name" value="CDK"/>
</dbReference>
<dbReference type="Gene3D" id="1.10.510.10">
    <property type="entry name" value="Transferase(Phosphotransferase) domain 1"/>
    <property type="match status" value="2"/>
</dbReference>
<dbReference type="GO" id="GO:0005524">
    <property type="term" value="F:ATP binding"/>
    <property type="evidence" value="ECO:0007669"/>
    <property type="project" value="UniProtKB-UniRule"/>
</dbReference>
<evidence type="ECO:0000256" key="6">
    <source>
        <dbReference type="ARBA" id="ARBA00038543"/>
    </source>
</evidence>
<feature type="compositionally biased region" description="Basic and acidic residues" evidence="11">
    <location>
        <begin position="39"/>
        <end position="48"/>
    </location>
</feature>
<comment type="subunit">
    <text evidence="6">May form a complex composed of at least the catalytic subunit CRK2 and a cyclin.</text>
</comment>
<organism evidence="13 14">
    <name type="scientific">Besnoitia besnoiti</name>
    <name type="common">Apicomplexan protozoan</name>
    <dbReference type="NCBI Taxonomy" id="94643"/>
    <lineage>
        <taxon>Eukaryota</taxon>
        <taxon>Sar</taxon>
        <taxon>Alveolata</taxon>
        <taxon>Apicomplexa</taxon>
        <taxon>Conoidasida</taxon>
        <taxon>Coccidia</taxon>
        <taxon>Eucoccidiorida</taxon>
        <taxon>Eimeriorina</taxon>
        <taxon>Sarcocystidae</taxon>
        <taxon>Besnoitia</taxon>
    </lineage>
</organism>
<dbReference type="EMBL" id="NWUJ01000004">
    <property type="protein sequence ID" value="PFH35696.1"/>
    <property type="molecule type" value="Genomic_DNA"/>
</dbReference>
<feature type="region of interest" description="Disordered" evidence="11">
    <location>
        <begin position="1"/>
        <end position="63"/>
    </location>
</feature>
<dbReference type="PROSITE" id="PS00109">
    <property type="entry name" value="PROTEIN_KINASE_TYR"/>
    <property type="match status" value="1"/>
</dbReference>
<dbReference type="PANTHER" id="PTHR24056">
    <property type="entry name" value="CELL DIVISION PROTEIN KINASE"/>
    <property type="match status" value="1"/>
</dbReference>
<evidence type="ECO:0000256" key="7">
    <source>
        <dbReference type="ARBA" id="ARBA00039612"/>
    </source>
</evidence>
<keyword evidence="14" id="KW-1185">Reference proteome</keyword>
<protein>
    <recommendedName>
        <fullName evidence="7">Cyclin-dependent kinase 2 homolog</fullName>
    </recommendedName>
    <alternativeName>
        <fullName evidence="8">Cell division control protein 2 homolog</fullName>
    </alternativeName>
    <alternativeName>
        <fullName evidence="9">cdc2-related kinase 2</fullName>
    </alternativeName>
</protein>
<evidence type="ECO:0000256" key="4">
    <source>
        <dbReference type="ARBA" id="ARBA00022777"/>
    </source>
</evidence>
<dbReference type="PROSITE" id="PS50011">
    <property type="entry name" value="PROTEIN_KINASE_DOM"/>
    <property type="match status" value="1"/>
</dbReference>
<dbReference type="STRING" id="94643.A0A2A9MIB0"/>
<dbReference type="InterPro" id="IPR000719">
    <property type="entry name" value="Prot_kinase_dom"/>
</dbReference>
<dbReference type="OrthoDB" id="1732493at2759"/>